<evidence type="ECO:0000256" key="1">
    <source>
        <dbReference type="SAM" id="MobiDB-lite"/>
    </source>
</evidence>
<organism evidence="2 3">
    <name type="scientific">Pleurodeles waltl</name>
    <name type="common">Iberian ribbed newt</name>
    <dbReference type="NCBI Taxonomy" id="8319"/>
    <lineage>
        <taxon>Eukaryota</taxon>
        <taxon>Metazoa</taxon>
        <taxon>Chordata</taxon>
        <taxon>Craniata</taxon>
        <taxon>Vertebrata</taxon>
        <taxon>Euteleostomi</taxon>
        <taxon>Amphibia</taxon>
        <taxon>Batrachia</taxon>
        <taxon>Caudata</taxon>
        <taxon>Salamandroidea</taxon>
        <taxon>Salamandridae</taxon>
        <taxon>Pleurodelinae</taxon>
        <taxon>Pleurodeles</taxon>
    </lineage>
</organism>
<accession>A0AAV7TGK4</accession>
<dbReference type="Proteomes" id="UP001066276">
    <property type="component" value="Chromosome 3_2"/>
</dbReference>
<dbReference type="AlphaFoldDB" id="A0AAV7TGK4"/>
<name>A0AAV7TGK4_PLEWA</name>
<keyword evidence="3" id="KW-1185">Reference proteome</keyword>
<evidence type="ECO:0000313" key="2">
    <source>
        <dbReference type="EMBL" id="KAJ1175543.1"/>
    </source>
</evidence>
<dbReference type="EMBL" id="JANPWB010000006">
    <property type="protein sequence ID" value="KAJ1175543.1"/>
    <property type="molecule type" value="Genomic_DNA"/>
</dbReference>
<feature type="compositionally biased region" description="Basic and acidic residues" evidence="1">
    <location>
        <begin position="1"/>
        <end position="12"/>
    </location>
</feature>
<reference evidence="2" key="1">
    <citation type="journal article" date="2022" name="bioRxiv">
        <title>Sequencing and chromosome-scale assembly of the giantPleurodeles waltlgenome.</title>
        <authorList>
            <person name="Brown T."/>
            <person name="Elewa A."/>
            <person name="Iarovenko S."/>
            <person name="Subramanian E."/>
            <person name="Araus A.J."/>
            <person name="Petzold A."/>
            <person name="Susuki M."/>
            <person name="Suzuki K.-i.T."/>
            <person name="Hayashi T."/>
            <person name="Toyoda A."/>
            <person name="Oliveira C."/>
            <person name="Osipova E."/>
            <person name="Leigh N.D."/>
            <person name="Simon A."/>
            <person name="Yun M.H."/>
        </authorList>
    </citation>
    <scope>NUCLEOTIDE SEQUENCE</scope>
    <source>
        <strain evidence="2">20211129_DDA</strain>
        <tissue evidence="2">Liver</tissue>
    </source>
</reference>
<evidence type="ECO:0000313" key="3">
    <source>
        <dbReference type="Proteomes" id="UP001066276"/>
    </source>
</evidence>
<proteinExistence type="predicted"/>
<gene>
    <name evidence="2" type="ORF">NDU88_000830</name>
</gene>
<feature type="region of interest" description="Disordered" evidence="1">
    <location>
        <begin position="1"/>
        <end position="46"/>
    </location>
</feature>
<protein>
    <submittedName>
        <fullName evidence="2">Uncharacterized protein</fullName>
    </submittedName>
</protein>
<comment type="caution">
    <text evidence="2">The sequence shown here is derived from an EMBL/GenBank/DDBJ whole genome shotgun (WGS) entry which is preliminary data.</text>
</comment>
<sequence length="69" mass="7610">MGAGKEGEEDKGGPQMGRRPTSSMRVFDGSTEFMRPVSANDPDKELDVEVDQSLAYGLKDQRDYKLGTK</sequence>